<evidence type="ECO:0000313" key="2">
    <source>
        <dbReference type="EMBL" id="MBY0095870.1"/>
    </source>
</evidence>
<organism evidence="2 3">
    <name type="scientific">Mesobacillus maritimus</name>
    <dbReference type="NCBI Taxonomy" id="1643336"/>
    <lineage>
        <taxon>Bacteria</taxon>
        <taxon>Bacillati</taxon>
        <taxon>Bacillota</taxon>
        <taxon>Bacilli</taxon>
        <taxon>Bacillales</taxon>
        <taxon>Bacillaceae</taxon>
        <taxon>Mesobacillus</taxon>
    </lineage>
</organism>
<comment type="caution">
    <text evidence="2">The sequence shown here is derived from an EMBL/GenBank/DDBJ whole genome shotgun (WGS) entry which is preliminary data.</text>
</comment>
<proteinExistence type="predicted"/>
<feature type="compositionally biased region" description="Basic and acidic residues" evidence="1">
    <location>
        <begin position="1"/>
        <end position="24"/>
    </location>
</feature>
<evidence type="ECO:0000313" key="3">
    <source>
        <dbReference type="Proteomes" id="UP000769780"/>
    </source>
</evidence>
<dbReference type="Proteomes" id="UP000769780">
    <property type="component" value="Unassembled WGS sequence"/>
</dbReference>
<name>A0ABS7K162_9BACI</name>
<sequence>MKENSMNNKHDGTHTNHADKKKPENGLYGIAAEMSLQSVNFATTENAYLNEHFQEEADD</sequence>
<feature type="region of interest" description="Disordered" evidence="1">
    <location>
        <begin position="1"/>
        <end position="26"/>
    </location>
</feature>
<dbReference type="EMBL" id="JACWFH010000007">
    <property type="protein sequence ID" value="MBY0095870.1"/>
    <property type="molecule type" value="Genomic_DNA"/>
</dbReference>
<keyword evidence="3" id="KW-1185">Reference proteome</keyword>
<protein>
    <recommendedName>
        <fullName evidence="4">DUF4021 domain-containing protein</fullName>
    </recommendedName>
</protein>
<dbReference type="RefSeq" id="WP_221871936.1">
    <property type="nucleotide sequence ID" value="NZ_JACWFH010000007.1"/>
</dbReference>
<gene>
    <name evidence="2" type="ORF">H0185_03505</name>
</gene>
<accession>A0ABS7K162</accession>
<reference evidence="2 3" key="1">
    <citation type="submission" date="2020-07" db="EMBL/GenBank/DDBJ databases">
        <title>Fungal Genomes of the International Space Station.</title>
        <authorList>
            <person name="Seuylemezian A."/>
            <person name="Singh N.K."/>
            <person name="Wood J."/>
            <person name="Venkateswaran K."/>
        </authorList>
    </citation>
    <scope>NUCLEOTIDE SEQUENCE [LARGE SCALE GENOMIC DNA]</scope>
    <source>
        <strain evidence="2 3">PL-B2</strain>
    </source>
</reference>
<evidence type="ECO:0008006" key="4">
    <source>
        <dbReference type="Google" id="ProtNLM"/>
    </source>
</evidence>
<evidence type="ECO:0000256" key="1">
    <source>
        <dbReference type="SAM" id="MobiDB-lite"/>
    </source>
</evidence>